<comment type="subcellular location">
    <subcellularLocation>
        <location evidence="1">Nucleus</location>
    </subcellularLocation>
</comment>
<reference evidence="10" key="1">
    <citation type="submission" date="2025-08" db="UniProtKB">
        <authorList>
            <consortium name="RefSeq"/>
        </authorList>
    </citation>
    <scope>IDENTIFICATION</scope>
    <source>
        <tissue evidence="10">Liver</tissue>
    </source>
</reference>
<evidence type="ECO:0000256" key="3">
    <source>
        <dbReference type="ARBA" id="ARBA00022737"/>
    </source>
</evidence>
<keyword evidence="9" id="KW-1185">Reference proteome</keyword>
<organism evidence="9 10">
    <name type="scientific">Mesocricetus auratus</name>
    <name type="common">Golden hamster</name>
    <dbReference type="NCBI Taxonomy" id="10036"/>
    <lineage>
        <taxon>Eukaryota</taxon>
        <taxon>Metazoa</taxon>
        <taxon>Chordata</taxon>
        <taxon>Craniata</taxon>
        <taxon>Vertebrata</taxon>
        <taxon>Euteleostomi</taxon>
        <taxon>Mammalia</taxon>
        <taxon>Eutheria</taxon>
        <taxon>Euarchontoglires</taxon>
        <taxon>Glires</taxon>
        <taxon>Rodentia</taxon>
        <taxon>Myomorpha</taxon>
        <taxon>Muroidea</taxon>
        <taxon>Cricetidae</taxon>
        <taxon>Cricetinae</taxon>
        <taxon>Mesocricetus</taxon>
    </lineage>
</organism>
<feature type="domain" description="C2H2-type" evidence="8">
    <location>
        <begin position="371"/>
        <end position="398"/>
    </location>
</feature>
<dbReference type="GO" id="GO:0000978">
    <property type="term" value="F:RNA polymerase II cis-regulatory region sequence-specific DNA binding"/>
    <property type="evidence" value="ECO:0007669"/>
    <property type="project" value="TreeGrafter"/>
</dbReference>
<proteinExistence type="predicted"/>
<dbReference type="GO" id="GO:0000981">
    <property type="term" value="F:DNA-binding transcription factor activity, RNA polymerase II-specific"/>
    <property type="evidence" value="ECO:0007669"/>
    <property type="project" value="TreeGrafter"/>
</dbReference>
<dbReference type="AlphaFoldDB" id="A0A1U8CP13"/>
<dbReference type="PANTHER" id="PTHR23235">
    <property type="entry name" value="KRUEPPEL-LIKE TRANSCRIPTION FACTOR"/>
    <property type="match status" value="1"/>
</dbReference>
<evidence type="ECO:0000256" key="6">
    <source>
        <dbReference type="ARBA" id="ARBA00023242"/>
    </source>
</evidence>
<evidence type="ECO:0000313" key="9">
    <source>
        <dbReference type="Proteomes" id="UP000886700"/>
    </source>
</evidence>
<dbReference type="GO" id="GO:0008270">
    <property type="term" value="F:zinc ion binding"/>
    <property type="evidence" value="ECO:0007669"/>
    <property type="project" value="UniProtKB-KW"/>
</dbReference>
<dbReference type="GeneID" id="101822986"/>
<keyword evidence="5" id="KW-0862">Zinc</keyword>
<evidence type="ECO:0000256" key="1">
    <source>
        <dbReference type="ARBA" id="ARBA00004123"/>
    </source>
</evidence>
<dbReference type="PANTHER" id="PTHR23235:SF178">
    <property type="entry name" value="C2H2-TYPE DOMAIN-CONTAINING PROTEIN-RELATED"/>
    <property type="match status" value="1"/>
</dbReference>
<dbReference type="Gene3D" id="3.30.160.60">
    <property type="entry name" value="Classic Zinc Finger"/>
    <property type="match status" value="7"/>
</dbReference>
<evidence type="ECO:0000259" key="8">
    <source>
        <dbReference type="PROSITE" id="PS50157"/>
    </source>
</evidence>
<evidence type="ECO:0000313" key="10">
    <source>
        <dbReference type="RefSeq" id="XP_012981182.2"/>
    </source>
</evidence>
<dbReference type="SMART" id="SM00355">
    <property type="entry name" value="ZnF_C2H2"/>
    <property type="match status" value="7"/>
</dbReference>
<dbReference type="GO" id="GO:0005634">
    <property type="term" value="C:nucleus"/>
    <property type="evidence" value="ECO:0007669"/>
    <property type="project" value="UniProtKB-SubCell"/>
</dbReference>
<dbReference type="PROSITE" id="PS50157">
    <property type="entry name" value="ZINC_FINGER_C2H2_2"/>
    <property type="match status" value="7"/>
</dbReference>
<dbReference type="PROSITE" id="PS00028">
    <property type="entry name" value="ZINC_FINGER_C2H2_1"/>
    <property type="match status" value="7"/>
</dbReference>
<dbReference type="Proteomes" id="UP000886700">
    <property type="component" value="Unplaced"/>
</dbReference>
<evidence type="ECO:0000256" key="4">
    <source>
        <dbReference type="ARBA" id="ARBA00022771"/>
    </source>
</evidence>
<gene>
    <name evidence="10" type="primary">Znf329</name>
</gene>
<dbReference type="RefSeq" id="XP_012981182.2">
    <property type="nucleotide sequence ID" value="XM_013125728.3"/>
</dbReference>
<keyword evidence="4 7" id="KW-0863">Zinc-finger</keyword>
<dbReference type="Pfam" id="PF00096">
    <property type="entry name" value="zf-C2H2"/>
    <property type="match status" value="7"/>
</dbReference>
<sequence>MWNMRLRRIAQNVSEEEVSFEVEMEGYKREGPCFPISGDDCYCENKERNLRQSPLADEKTGDCEHLGLGAHLSMNPALLASQRVPTTNGFHVRNSDSKTFDCDQTLYSCPQSYTAKGTGDGDACEKAIHPSMEIAQLVRNKMRDKPHKYTESIKPLSHFTAPLCDKKIKKRSKTFHKGKDFGDVLSLSSSLNEKRSHSTEKPYKCNECGKCFKRNSSLVLHHRTHTGEKPYTCNDCGKSFSKNYNLIVHRRIHTGEKPYKCSKCGKAFSDGSALTQHQRIHTGEKPYACLECGKTFNRNSSLILHQRTHTGEKPYRCNECGKPFTDISHLTVHLRIHTGEKPYECSRCGKAFRDGSYLTQHERTHTGEKPFECVECGKSFNRNSHLIVHQKIHSDPGTGNQHQTSCGLRANTPRKRCQLWNWNEATWGLYDI</sequence>
<accession>A0A1U8CP13</accession>
<dbReference type="OrthoDB" id="6591996at2759"/>
<feature type="domain" description="C2H2-type" evidence="8">
    <location>
        <begin position="259"/>
        <end position="286"/>
    </location>
</feature>
<feature type="domain" description="C2H2-type" evidence="8">
    <location>
        <begin position="203"/>
        <end position="230"/>
    </location>
</feature>
<keyword evidence="6" id="KW-0539">Nucleus</keyword>
<evidence type="ECO:0000256" key="5">
    <source>
        <dbReference type="ARBA" id="ARBA00022833"/>
    </source>
</evidence>
<feature type="domain" description="C2H2-type" evidence="8">
    <location>
        <begin position="231"/>
        <end position="258"/>
    </location>
</feature>
<dbReference type="InterPro" id="IPR036236">
    <property type="entry name" value="Znf_C2H2_sf"/>
</dbReference>
<dbReference type="SUPFAM" id="SSF57667">
    <property type="entry name" value="beta-beta-alpha zinc fingers"/>
    <property type="match status" value="4"/>
</dbReference>
<evidence type="ECO:0000256" key="7">
    <source>
        <dbReference type="PROSITE-ProRule" id="PRU00042"/>
    </source>
</evidence>
<keyword evidence="2" id="KW-0479">Metal-binding</keyword>
<dbReference type="InterPro" id="IPR013087">
    <property type="entry name" value="Znf_C2H2_type"/>
</dbReference>
<protein>
    <submittedName>
        <fullName evidence="10">Zinc finger protein 329 isoform X3</fullName>
    </submittedName>
</protein>
<feature type="domain" description="C2H2-type" evidence="8">
    <location>
        <begin position="287"/>
        <end position="314"/>
    </location>
</feature>
<keyword evidence="3" id="KW-0677">Repeat</keyword>
<feature type="domain" description="C2H2-type" evidence="8">
    <location>
        <begin position="343"/>
        <end position="370"/>
    </location>
</feature>
<dbReference type="CTD" id="79673"/>
<name>A0A1U8CP13_MESAU</name>
<evidence type="ECO:0000256" key="2">
    <source>
        <dbReference type="ARBA" id="ARBA00022723"/>
    </source>
</evidence>
<feature type="domain" description="C2H2-type" evidence="8">
    <location>
        <begin position="315"/>
        <end position="342"/>
    </location>
</feature>